<organism evidence="4 5">
    <name type="scientific">Sphaerulina musiva (strain SO2202)</name>
    <name type="common">Poplar stem canker fungus</name>
    <name type="synonym">Septoria musiva</name>
    <dbReference type="NCBI Taxonomy" id="692275"/>
    <lineage>
        <taxon>Eukaryota</taxon>
        <taxon>Fungi</taxon>
        <taxon>Dikarya</taxon>
        <taxon>Ascomycota</taxon>
        <taxon>Pezizomycotina</taxon>
        <taxon>Dothideomycetes</taxon>
        <taxon>Dothideomycetidae</taxon>
        <taxon>Mycosphaerellales</taxon>
        <taxon>Mycosphaerellaceae</taxon>
        <taxon>Sphaerulina</taxon>
    </lineage>
</organism>
<dbReference type="HOGENOM" id="CLU_034817_1_0_1"/>
<dbReference type="Pfam" id="PF03114">
    <property type="entry name" value="BAR"/>
    <property type="match status" value="1"/>
</dbReference>
<dbReference type="RefSeq" id="XP_016760183.1">
    <property type="nucleotide sequence ID" value="XM_016905807.1"/>
</dbReference>
<dbReference type="Gene3D" id="1.20.1270.60">
    <property type="entry name" value="Arfaptin homology (AH) domain/BAR domain"/>
    <property type="match status" value="1"/>
</dbReference>
<dbReference type="EMBL" id="KB456265">
    <property type="protein sequence ID" value="EMF12062.1"/>
    <property type="molecule type" value="Genomic_DNA"/>
</dbReference>
<dbReference type="OrthoDB" id="14167at2759"/>
<feature type="compositionally biased region" description="Pro residues" evidence="2">
    <location>
        <begin position="407"/>
        <end position="426"/>
    </location>
</feature>
<dbReference type="SMART" id="SM00721">
    <property type="entry name" value="BAR"/>
    <property type="match status" value="1"/>
</dbReference>
<keyword evidence="5" id="KW-1185">Reference proteome</keyword>
<name>N1QFP4_SPHMS</name>
<dbReference type="AlphaFoldDB" id="N1QFP4"/>
<feature type="compositionally biased region" description="Polar residues" evidence="2">
    <location>
        <begin position="431"/>
        <end position="440"/>
    </location>
</feature>
<protein>
    <submittedName>
        <fullName evidence="4">BAR-domain-containing protein</fullName>
    </submittedName>
</protein>
<evidence type="ECO:0000259" key="3">
    <source>
        <dbReference type="PROSITE" id="PS51021"/>
    </source>
</evidence>
<proteinExistence type="predicted"/>
<dbReference type="STRING" id="692275.N1QFP4"/>
<evidence type="ECO:0000313" key="4">
    <source>
        <dbReference type="EMBL" id="EMF12062.1"/>
    </source>
</evidence>
<accession>N1QFP4</accession>
<dbReference type="OMA" id="KSMTSYV"/>
<evidence type="ECO:0000256" key="1">
    <source>
        <dbReference type="SAM" id="Coils"/>
    </source>
</evidence>
<gene>
    <name evidence="4" type="ORF">SEPMUDRAFT_149845</name>
</gene>
<feature type="compositionally biased region" description="Polar residues" evidence="2">
    <location>
        <begin position="283"/>
        <end position="293"/>
    </location>
</feature>
<keyword evidence="1" id="KW-0175">Coiled coil</keyword>
<feature type="coiled-coil region" evidence="1">
    <location>
        <begin position="126"/>
        <end position="156"/>
    </location>
</feature>
<feature type="domain" description="BAR" evidence="3">
    <location>
        <begin position="15"/>
        <end position="237"/>
    </location>
</feature>
<dbReference type="Proteomes" id="UP000016931">
    <property type="component" value="Unassembled WGS sequence"/>
</dbReference>
<dbReference type="InterPro" id="IPR004148">
    <property type="entry name" value="BAR_dom"/>
</dbReference>
<feature type="compositionally biased region" description="Polar residues" evidence="2">
    <location>
        <begin position="258"/>
        <end position="267"/>
    </location>
</feature>
<dbReference type="InterPro" id="IPR027267">
    <property type="entry name" value="AH/BAR_dom_sf"/>
</dbReference>
<feature type="compositionally biased region" description="Polar residues" evidence="2">
    <location>
        <begin position="312"/>
        <end position="327"/>
    </location>
</feature>
<sequence>MNINKKFDRMKQWGKERMGGEKLSDTTEEFKSLEQEMTLRQNGMSRLKKSADVYVQHTAKREKYQEKEQQLPVAYFGSTMVAHGDDFEPDSEFGQCLSMLGRANERIARMQETYCANATSSWLESLERSLVQMKEYEKARKQLENRRLAYDTASQKMQKSKKEDFRMEEELRNQKMKYEESSEDVYRRMLDIKEAEVDSVQDLSSFLEAELTYYDRCREVLLQLKRDWPASTQLSRSNNASPVNGRGSGPLERRSTRSRASSVNDRFNTIDEDDPLPAPRRPTISSRLPSGANSPMKELPGFDIPTRPGIRSASSTGFEGPMSSSYNARAESPAHVPRITRAPTEPSTLLGARSNLRITKSREGSQPPTSSHEGVFADDQVENGGVSRYDELQRTTSYGPDGMAKKAPPPPPPSRASKPKPPPPPMKRSALSTSEVPSYH</sequence>
<reference evidence="4 5" key="1">
    <citation type="journal article" date="2012" name="PLoS Pathog.">
        <title>Diverse lifestyles and strategies of plant pathogenesis encoded in the genomes of eighteen Dothideomycetes fungi.</title>
        <authorList>
            <person name="Ohm R.A."/>
            <person name="Feau N."/>
            <person name="Henrissat B."/>
            <person name="Schoch C.L."/>
            <person name="Horwitz B.A."/>
            <person name="Barry K.W."/>
            <person name="Condon B.J."/>
            <person name="Copeland A.C."/>
            <person name="Dhillon B."/>
            <person name="Glaser F."/>
            <person name="Hesse C.N."/>
            <person name="Kosti I."/>
            <person name="LaButti K."/>
            <person name="Lindquist E.A."/>
            <person name="Lucas S."/>
            <person name="Salamov A.A."/>
            <person name="Bradshaw R.E."/>
            <person name="Ciuffetti L."/>
            <person name="Hamelin R.C."/>
            <person name="Kema G.H.J."/>
            <person name="Lawrence C."/>
            <person name="Scott J.A."/>
            <person name="Spatafora J.W."/>
            <person name="Turgeon B.G."/>
            <person name="de Wit P.J.G.M."/>
            <person name="Zhong S."/>
            <person name="Goodwin S.B."/>
            <person name="Grigoriev I.V."/>
        </authorList>
    </citation>
    <scope>NUCLEOTIDE SEQUENCE [LARGE SCALE GENOMIC DNA]</scope>
    <source>
        <strain evidence="4 5">SO2202</strain>
    </source>
</reference>
<dbReference type="eggNOG" id="KOG1118">
    <property type="taxonomic scope" value="Eukaryota"/>
</dbReference>
<dbReference type="GeneID" id="27902944"/>
<dbReference type="GO" id="GO:0005737">
    <property type="term" value="C:cytoplasm"/>
    <property type="evidence" value="ECO:0007669"/>
    <property type="project" value="InterPro"/>
</dbReference>
<feature type="compositionally biased region" description="Polar residues" evidence="2">
    <location>
        <begin position="233"/>
        <end position="242"/>
    </location>
</feature>
<evidence type="ECO:0000256" key="2">
    <source>
        <dbReference type="SAM" id="MobiDB-lite"/>
    </source>
</evidence>
<feature type="region of interest" description="Disordered" evidence="2">
    <location>
        <begin position="233"/>
        <end position="440"/>
    </location>
</feature>
<dbReference type="SUPFAM" id="SSF103657">
    <property type="entry name" value="BAR/IMD domain-like"/>
    <property type="match status" value="1"/>
</dbReference>
<evidence type="ECO:0000313" key="5">
    <source>
        <dbReference type="Proteomes" id="UP000016931"/>
    </source>
</evidence>
<dbReference type="PROSITE" id="PS51021">
    <property type="entry name" value="BAR"/>
    <property type="match status" value="1"/>
</dbReference>